<proteinExistence type="predicted"/>
<dbReference type="AlphaFoldDB" id="A0A843XEW3"/>
<organism evidence="2 3">
    <name type="scientific">Colocasia esculenta</name>
    <name type="common">Wild taro</name>
    <name type="synonym">Arum esculentum</name>
    <dbReference type="NCBI Taxonomy" id="4460"/>
    <lineage>
        <taxon>Eukaryota</taxon>
        <taxon>Viridiplantae</taxon>
        <taxon>Streptophyta</taxon>
        <taxon>Embryophyta</taxon>
        <taxon>Tracheophyta</taxon>
        <taxon>Spermatophyta</taxon>
        <taxon>Magnoliopsida</taxon>
        <taxon>Liliopsida</taxon>
        <taxon>Araceae</taxon>
        <taxon>Aroideae</taxon>
        <taxon>Colocasieae</taxon>
        <taxon>Colocasia</taxon>
    </lineage>
</organism>
<accession>A0A843XEW3</accession>
<feature type="coiled-coil region" evidence="1">
    <location>
        <begin position="48"/>
        <end position="89"/>
    </location>
</feature>
<keyword evidence="3" id="KW-1185">Reference proteome</keyword>
<dbReference type="Proteomes" id="UP000652761">
    <property type="component" value="Unassembled WGS sequence"/>
</dbReference>
<gene>
    <name evidence="2" type="ORF">Taro_050759</name>
</gene>
<evidence type="ECO:0000313" key="3">
    <source>
        <dbReference type="Proteomes" id="UP000652761"/>
    </source>
</evidence>
<evidence type="ECO:0000313" key="2">
    <source>
        <dbReference type="EMBL" id="MQM17781.1"/>
    </source>
</evidence>
<keyword evidence="1" id="KW-0175">Coiled coil</keyword>
<reference evidence="2" key="1">
    <citation type="submission" date="2017-07" db="EMBL/GenBank/DDBJ databases">
        <title>Taro Niue Genome Assembly and Annotation.</title>
        <authorList>
            <person name="Atibalentja N."/>
            <person name="Keating K."/>
            <person name="Fields C.J."/>
        </authorList>
    </citation>
    <scope>NUCLEOTIDE SEQUENCE</scope>
    <source>
        <strain evidence="2">Niue_2</strain>
        <tissue evidence="2">Leaf</tissue>
    </source>
</reference>
<dbReference type="EMBL" id="NMUH01007759">
    <property type="protein sequence ID" value="MQM17781.1"/>
    <property type="molecule type" value="Genomic_DNA"/>
</dbReference>
<sequence length="94" mass="11103">MIQLSITSLDIESGSTPISAEEETRCTWYETGEGLTSSDYQQQISNIENTLRMEVEKLRTEVRRWDSEMDEMQRELEQLCKRESEMDDTCRQML</sequence>
<comment type="caution">
    <text evidence="2">The sequence shown here is derived from an EMBL/GenBank/DDBJ whole genome shotgun (WGS) entry which is preliminary data.</text>
</comment>
<evidence type="ECO:0000256" key="1">
    <source>
        <dbReference type="SAM" id="Coils"/>
    </source>
</evidence>
<protein>
    <submittedName>
        <fullName evidence="2">Uncharacterized protein</fullName>
    </submittedName>
</protein>
<name>A0A843XEW3_COLES</name>
<feature type="non-terminal residue" evidence="2">
    <location>
        <position position="1"/>
    </location>
</feature>